<proteinExistence type="predicted"/>
<dbReference type="InParanoid" id="A0A3B5R369"/>
<evidence type="ECO:0000256" key="5">
    <source>
        <dbReference type="SAM" id="Phobius"/>
    </source>
</evidence>
<evidence type="ECO:0000256" key="4">
    <source>
        <dbReference type="ARBA" id="ARBA00023136"/>
    </source>
</evidence>
<dbReference type="Ensembl" id="ENSXMAT00000041580.1">
    <property type="protein sequence ID" value="ENSXMAP00000036776.1"/>
    <property type="gene ID" value="ENSXMAG00000027116.1"/>
</dbReference>
<dbReference type="FunFam" id="1.20.1070.10:FF:000096">
    <property type="entry name" value="Odorant receptor 131-2"/>
    <property type="match status" value="1"/>
</dbReference>
<feature type="transmembrane region" description="Helical" evidence="5">
    <location>
        <begin position="240"/>
        <end position="257"/>
    </location>
</feature>
<keyword evidence="8" id="KW-1185">Reference proteome</keyword>
<accession>A0A3B5R369</accession>
<dbReference type="GO" id="GO:0016020">
    <property type="term" value="C:membrane"/>
    <property type="evidence" value="ECO:0007669"/>
    <property type="project" value="UniProtKB-SubCell"/>
</dbReference>
<dbReference type="PANTHER" id="PTHR26451:SF998">
    <property type="entry name" value="ODORANT RECEPTOR-RELATED"/>
    <property type="match status" value="1"/>
</dbReference>
<keyword evidence="2 5" id="KW-0812">Transmembrane</keyword>
<dbReference type="InterPro" id="IPR017452">
    <property type="entry name" value="GPCR_Rhodpsn_7TM"/>
</dbReference>
<dbReference type="AlphaFoldDB" id="A0A3B5R369"/>
<evidence type="ECO:0000259" key="6">
    <source>
        <dbReference type="PROSITE" id="PS50262"/>
    </source>
</evidence>
<evidence type="ECO:0000256" key="3">
    <source>
        <dbReference type="ARBA" id="ARBA00022989"/>
    </source>
</evidence>
<dbReference type="InterPro" id="IPR000276">
    <property type="entry name" value="GPCR_Rhodpsn"/>
</dbReference>
<keyword evidence="3 5" id="KW-1133">Transmembrane helix</keyword>
<sequence>MSSSSSASTNFTVTEGNLTGSGVYLGMLSVTAIIGNVVVFSLSIVTCFINASMVHIFNKQQIFRVNPRYILFIHLVLNETLQLTLSVSLYLFGNSFFTIYVSLCVLILLPAILTTRNTPLNLACMAAECYISVCIPLRHGNICTVKKTYIVIGIMWVISLLTILPDIFILLITEELEFLKTRVFCERDTVFRSSYSKSKRDASHIFFLVVVCLTLFYTYFRILFVAKAANSDAKKARNTILLHGFQMLMCMTLYMQSLLKQLLIYLFPKHSISIQHAIFIFIQIIPRCLSPVVYGIRDKTFRMYFKKYFICMQVKAIRVQT</sequence>
<dbReference type="CDD" id="cd00637">
    <property type="entry name" value="7tm_classA_rhodopsin-like"/>
    <property type="match status" value="1"/>
</dbReference>
<feature type="domain" description="G-protein coupled receptors family 1 profile" evidence="6">
    <location>
        <begin position="49"/>
        <end position="294"/>
    </location>
</feature>
<reference evidence="7" key="3">
    <citation type="submission" date="2025-08" db="UniProtKB">
        <authorList>
            <consortium name="Ensembl"/>
        </authorList>
    </citation>
    <scope>IDENTIFICATION</scope>
    <source>
        <strain evidence="7">JP 163 A</strain>
    </source>
</reference>
<dbReference type="GO" id="GO:0005549">
    <property type="term" value="F:odorant binding"/>
    <property type="evidence" value="ECO:0007669"/>
    <property type="project" value="TreeGrafter"/>
</dbReference>
<dbReference type="SUPFAM" id="SSF81321">
    <property type="entry name" value="Family A G protein-coupled receptor-like"/>
    <property type="match status" value="1"/>
</dbReference>
<dbReference type="PROSITE" id="PS50262">
    <property type="entry name" value="G_PROTEIN_RECEP_F1_2"/>
    <property type="match status" value="1"/>
</dbReference>
<dbReference type="PRINTS" id="PR00237">
    <property type="entry name" value="GPCRRHODOPSN"/>
</dbReference>
<dbReference type="Gene3D" id="1.20.1070.10">
    <property type="entry name" value="Rhodopsin 7-helix transmembrane proteins"/>
    <property type="match status" value="1"/>
</dbReference>
<dbReference type="GO" id="GO:0004984">
    <property type="term" value="F:olfactory receptor activity"/>
    <property type="evidence" value="ECO:0007669"/>
    <property type="project" value="TreeGrafter"/>
</dbReference>
<comment type="subcellular location">
    <subcellularLocation>
        <location evidence="1">Membrane</location>
    </subcellularLocation>
</comment>
<feature type="transmembrane region" description="Helical" evidence="5">
    <location>
        <begin position="23"/>
        <end position="49"/>
    </location>
</feature>
<protein>
    <recommendedName>
        <fullName evidence="6">G-protein coupled receptors family 1 profile domain-containing protein</fullName>
    </recommendedName>
</protein>
<evidence type="ECO:0000313" key="8">
    <source>
        <dbReference type="Proteomes" id="UP000002852"/>
    </source>
</evidence>
<dbReference type="InterPro" id="IPR052921">
    <property type="entry name" value="GPCR1_Superfamily_Member"/>
</dbReference>
<organism evidence="7 8">
    <name type="scientific">Xiphophorus maculatus</name>
    <name type="common">Southern platyfish</name>
    <name type="synonym">Platypoecilus maculatus</name>
    <dbReference type="NCBI Taxonomy" id="8083"/>
    <lineage>
        <taxon>Eukaryota</taxon>
        <taxon>Metazoa</taxon>
        <taxon>Chordata</taxon>
        <taxon>Craniata</taxon>
        <taxon>Vertebrata</taxon>
        <taxon>Euteleostomi</taxon>
        <taxon>Actinopterygii</taxon>
        <taxon>Neopterygii</taxon>
        <taxon>Teleostei</taxon>
        <taxon>Neoteleostei</taxon>
        <taxon>Acanthomorphata</taxon>
        <taxon>Ovalentaria</taxon>
        <taxon>Atherinomorphae</taxon>
        <taxon>Cyprinodontiformes</taxon>
        <taxon>Poeciliidae</taxon>
        <taxon>Poeciliinae</taxon>
        <taxon>Xiphophorus</taxon>
    </lineage>
</organism>
<dbReference type="GO" id="GO:0004930">
    <property type="term" value="F:G protein-coupled receptor activity"/>
    <property type="evidence" value="ECO:0007669"/>
    <property type="project" value="InterPro"/>
</dbReference>
<feature type="transmembrane region" description="Helical" evidence="5">
    <location>
        <begin position="277"/>
        <end position="296"/>
    </location>
</feature>
<dbReference type="Proteomes" id="UP000002852">
    <property type="component" value="Unassembled WGS sequence"/>
</dbReference>
<reference evidence="8" key="2">
    <citation type="journal article" date="2013" name="Nat. Genet.">
        <title>The genome of the platyfish, Xiphophorus maculatus, provides insights into evolutionary adaptation and several complex traits.</title>
        <authorList>
            <person name="Schartl M."/>
            <person name="Walter R.B."/>
            <person name="Shen Y."/>
            <person name="Garcia T."/>
            <person name="Catchen J."/>
            <person name="Amores A."/>
            <person name="Braasch I."/>
            <person name="Chalopin D."/>
            <person name="Volff J.N."/>
            <person name="Lesch K.P."/>
            <person name="Bisazza A."/>
            <person name="Minx P."/>
            <person name="Hillier L."/>
            <person name="Wilson R.K."/>
            <person name="Fuerstenberg S."/>
            <person name="Boore J."/>
            <person name="Searle S."/>
            <person name="Postlethwait J.H."/>
            <person name="Warren W.C."/>
        </authorList>
    </citation>
    <scope>NUCLEOTIDE SEQUENCE [LARGE SCALE GENOMIC DNA]</scope>
    <source>
        <strain evidence="8">JP 163 A</strain>
    </source>
</reference>
<name>A0A3B5R369_XIPMA</name>
<evidence type="ECO:0000313" key="7">
    <source>
        <dbReference type="Ensembl" id="ENSXMAP00000036776.1"/>
    </source>
</evidence>
<dbReference type="OMA" id="RYSYICT"/>
<feature type="transmembrane region" description="Helical" evidence="5">
    <location>
        <begin position="69"/>
        <end position="91"/>
    </location>
</feature>
<dbReference type="GeneTree" id="ENSGT00940000161337"/>
<dbReference type="Pfam" id="PF00001">
    <property type="entry name" value="7tm_1"/>
    <property type="match status" value="1"/>
</dbReference>
<evidence type="ECO:0000256" key="1">
    <source>
        <dbReference type="ARBA" id="ARBA00004370"/>
    </source>
</evidence>
<reference evidence="8" key="1">
    <citation type="submission" date="2012-01" db="EMBL/GenBank/DDBJ databases">
        <authorList>
            <person name="Walter R."/>
            <person name="Schartl M."/>
            <person name="Warren W."/>
        </authorList>
    </citation>
    <scope>NUCLEOTIDE SEQUENCE [LARGE SCALE GENOMIC DNA]</scope>
    <source>
        <strain evidence="8">JP 163 A</strain>
    </source>
</reference>
<evidence type="ECO:0000256" key="2">
    <source>
        <dbReference type="ARBA" id="ARBA00022692"/>
    </source>
</evidence>
<feature type="transmembrane region" description="Helical" evidence="5">
    <location>
        <begin position="202"/>
        <end position="220"/>
    </location>
</feature>
<feature type="transmembrane region" description="Helical" evidence="5">
    <location>
        <begin position="97"/>
        <end position="115"/>
    </location>
</feature>
<feature type="transmembrane region" description="Helical" evidence="5">
    <location>
        <begin position="148"/>
        <end position="172"/>
    </location>
</feature>
<keyword evidence="4 5" id="KW-0472">Membrane</keyword>
<dbReference type="PANTHER" id="PTHR26451">
    <property type="entry name" value="G_PROTEIN_RECEP_F1_2 DOMAIN-CONTAINING PROTEIN"/>
    <property type="match status" value="1"/>
</dbReference>
<reference evidence="7" key="4">
    <citation type="submission" date="2025-09" db="UniProtKB">
        <authorList>
            <consortium name="Ensembl"/>
        </authorList>
    </citation>
    <scope>IDENTIFICATION</scope>
    <source>
        <strain evidence="7">JP 163 A</strain>
    </source>
</reference>